<evidence type="ECO:0000313" key="3">
    <source>
        <dbReference type="Proteomes" id="UP000032274"/>
    </source>
</evidence>
<dbReference type="EMBL" id="JXIG01000210">
    <property type="protein sequence ID" value="KIU01568.1"/>
    <property type="molecule type" value="Genomic_DNA"/>
</dbReference>
<evidence type="ECO:0000313" key="2">
    <source>
        <dbReference type="EMBL" id="KIU01568.1"/>
    </source>
</evidence>
<accession>A0AA40JPZ2</accession>
<dbReference type="Proteomes" id="UP000032274">
    <property type="component" value="Unassembled WGS sequence"/>
</dbReference>
<feature type="non-terminal residue" evidence="2">
    <location>
        <position position="1"/>
    </location>
</feature>
<feature type="non-terminal residue" evidence="2">
    <location>
        <position position="137"/>
    </location>
</feature>
<proteinExistence type="predicted"/>
<feature type="region of interest" description="Disordered" evidence="1">
    <location>
        <begin position="58"/>
        <end position="78"/>
    </location>
</feature>
<dbReference type="AlphaFoldDB" id="A0AA40JPZ2"/>
<comment type="caution">
    <text evidence="2">The sequence shown here is derived from an EMBL/GenBank/DDBJ whole genome shotgun (WGS) entry which is preliminary data.</text>
</comment>
<gene>
    <name evidence="2" type="ORF">QU38_00960</name>
</gene>
<protein>
    <submittedName>
        <fullName evidence="2">Uncharacterized protein</fullName>
    </submittedName>
</protein>
<reference evidence="2 3" key="1">
    <citation type="submission" date="2015-01" db="EMBL/GenBank/DDBJ databases">
        <title>Characterization of Swiss Staphylococcus aureus strains involved in food poisoning.</title>
        <authorList>
            <person name="Crovadore J."/>
            <person name="Chablais R."/>
            <person name="Tonacini J."/>
            <person name="Schnyder B."/>
            <person name="Lefort F."/>
        </authorList>
    </citation>
    <scope>NUCLEOTIDE SEQUENCE [LARGE SCALE GENOMIC DNA]</scope>
    <source>
        <strain evidence="2 3">SA-120</strain>
    </source>
</reference>
<organism evidence="2 3">
    <name type="scientific">Staphylococcus aureus</name>
    <dbReference type="NCBI Taxonomy" id="1280"/>
    <lineage>
        <taxon>Bacteria</taxon>
        <taxon>Bacillati</taxon>
        <taxon>Bacillota</taxon>
        <taxon>Bacilli</taxon>
        <taxon>Bacillales</taxon>
        <taxon>Staphylococcaceae</taxon>
        <taxon>Staphylococcus</taxon>
    </lineage>
</organism>
<evidence type="ECO:0000256" key="1">
    <source>
        <dbReference type="SAM" id="MobiDB-lite"/>
    </source>
</evidence>
<sequence length="137" mass="14464">HAVDVLQAPLAIIDIAAVLRREGERAQRQIPFPDRQVDDAAAVPAQIAVLGGRAATPDLAAPRPEIGRARHHPHHAAERAGAIERALRPFEHFDPADIVELQVRIGGAVGDPTIAPILADGRLGGADEARIGDTADE</sequence>
<name>A0AA40JPZ2_STAAU</name>